<evidence type="ECO:0000313" key="1">
    <source>
        <dbReference type="EMBL" id="SAK68174.1"/>
    </source>
</evidence>
<dbReference type="Proteomes" id="UP000054596">
    <property type="component" value="Unassembled WGS sequence"/>
</dbReference>
<dbReference type="RefSeq" id="WP_268811033.1">
    <property type="nucleotide sequence ID" value="NZ_FCOJ02000028.1"/>
</dbReference>
<comment type="caution">
    <text evidence="1">The sequence shown here is derived from an EMBL/GenBank/DDBJ whole genome shotgun (WGS) entry which is preliminary data.</text>
</comment>
<reference evidence="1" key="1">
    <citation type="submission" date="2016-01" db="EMBL/GenBank/DDBJ databases">
        <authorList>
            <person name="Peeters C."/>
        </authorList>
    </citation>
    <scope>NUCLEOTIDE SEQUENCE [LARGE SCALE GENOMIC DNA]</scope>
    <source>
        <strain evidence="1">LMG 29325</strain>
    </source>
</reference>
<sequence length="42" mass="4403">MKLVSMFAGTVGFVAVVSLSLLAVADILLTTPDKPAEKERIA</sequence>
<protein>
    <submittedName>
        <fullName evidence="1">Uncharacterized protein</fullName>
    </submittedName>
</protein>
<gene>
    <name evidence="1" type="ORF">AWB82_03945</name>
</gene>
<organism evidence="1 2">
    <name type="scientific">Caballeronia glebae</name>
    <dbReference type="NCBI Taxonomy" id="1777143"/>
    <lineage>
        <taxon>Bacteria</taxon>
        <taxon>Pseudomonadati</taxon>
        <taxon>Pseudomonadota</taxon>
        <taxon>Betaproteobacteria</taxon>
        <taxon>Burkholderiales</taxon>
        <taxon>Burkholderiaceae</taxon>
        <taxon>Caballeronia</taxon>
    </lineage>
</organism>
<dbReference type="EMBL" id="FCOJ02000028">
    <property type="protein sequence ID" value="SAK68174.1"/>
    <property type="molecule type" value="Genomic_DNA"/>
</dbReference>
<accession>A0A158BDM3</accession>
<keyword evidence="2" id="KW-1185">Reference proteome</keyword>
<proteinExistence type="predicted"/>
<dbReference type="AlphaFoldDB" id="A0A158BDM3"/>
<name>A0A158BDM3_9BURK</name>
<evidence type="ECO:0000313" key="2">
    <source>
        <dbReference type="Proteomes" id="UP000054596"/>
    </source>
</evidence>